<evidence type="ECO:0000313" key="10">
    <source>
        <dbReference type="EMBL" id="WZN65343.1"/>
    </source>
</evidence>
<keyword evidence="6" id="KW-0969">Cilium</keyword>
<dbReference type="Pfam" id="PF06098">
    <property type="entry name" value="Radial_spoke_3"/>
    <property type="match status" value="1"/>
</dbReference>
<comment type="subcellular location">
    <subcellularLocation>
        <location evidence="1">Cytoplasm</location>
        <location evidence="1">Cytoskeleton</location>
        <location evidence="1">Flagellum axoneme</location>
    </subcellularLocation>
</comment>
<dbReference type="AlphaFoldDB" id="A0AAX4PGX9"/>
<keyword evidence="7" id="KW-0206">Cytoskeleton</keyword>
<evidence type="ECO:0000256" key="5">
    <source>
        <dbReference type="ARBA" id="ARBA00022846"/>
    </source>
</evidence>
<feature type="compositionally biased region" description="Acidic residues" evidence="9">
    <location>
        <begin position="345"/>
        <end position="366"/>
    </location>
</feature>
<gene>
    <name evidence="10" type="ORF">HKI87_12g69010</name>
</gene>
<evidence type="ECO:0000256" key="2">
    <source>
        <dbReference type="ARBA" id="ARBA00006737"/>
    </source>
</evidence>
<feature type="compositionally biased region" description="Low complexity" evidence="9">
    <location>
        <begin position="334"/>
        <end position="344"/>
    </location>
</feature>
<accession>A0AAX4PGX9</accession>
<protein>
    <submittedName>
        <fullName evidence="10">Flagellar radial spoke protein 3</fullName>
    </submittedName>
</protein>
<dbReference type="EMBL" id="CP151512">
    <property type="protein sequence ID" value="WZN65343.1"/>
    <property type="molecule type" value="Genomic_DNA"/>
</dbReference>
<keyword evidence="5 10" id="KW-0282">Flagellum</keyword>
<sequence>MVVATETYAYAAEPQPVRSRRRPKYRESDETGEMASNIMFDRRVVRGNTYAAQILPAEPLVETTGRPKKVVQTLKRASTPEPIDGRRHMDIQTDAYLEELTDTVPEAEIQTQTDAFLDRPPTPRFIPMKTGVDAETQIESGEIFDFDLEVEPILEVLVGKTLEQGLMEVLEEEELEAMRKHQENFEQIRNAELIATQRMEASEKRKEEEKQRRIDQEKQRLEREGQVRQKVAASSFARGFLDTVVEDVFADLHQAGHFYDPVEKEVSDTFLPWLLAETQSQLHGMEVSYNTAKNIVAAAIKKKLEQQQAAEDARKAAIAEAKAAEEAEARAAEEAAAAEAAAAEAGEEGEEAAGEEGGEEGGESAE</sequence>
<evidence type="ECO:0000256" key="7">
    <source>
        <dbReference type="ARBA" id="ARBA00023212"/>
    </source>
</evidence>
<evidence type="ECO:0000256" key="9">
    <source>
        <dbReference type="SAM" id="MobiDB-lite"/>
    </source>
</evidence>
<evidence type="ECO:0000256" key="3">
    <source>
        <dbReference type="ARBA" id="ARBA00022490"/>
    </source>
</evidence>
<keyword evidence="11" id="KW-1185">Reference proteome</keyword>
<feature type="region of interest" description="Disordered" evidence="9">
    <location>
        <begin position="200"/>
        <end position="225"/>
    </location>
</feature>
<feature type="compositionally biased region" description="Basic and acidic residues" evidence="9">
    <location>
        <begin position="311"/>
        <end position="333"/>
    </location>
</feature>
<evidence type="ECO:0000256" key="6">
    <source>
        <dbReference type="ARBA" id="ARBA00023069"/>
    </source>
</evidence>
<dbReference type="Proteomes" id="UP001472866">
    <property type="component" value="Chromosome 12"/>
</dbReference>
<evidence type="ECO:0000256" key="1">
    <source>
        <dbReference type="ARBA" id="ARBA00004611"/>
    </source>
</evidence>
<keyword evidence="4" id="KW-0597">Phosphoprotein</keyword>
<dbReference type="PANTHER" id="PTHR21648:SF0">
    <property type="entry name" value="RADIAL SPOKE HEAD PROTEIN 3 HOMOLOG"/>
    <property type="match status" value="1"/>
</dbReference>
<evidence type="ECO:0000313" key="11">
    <source>
        <dbReference type="Proteomes" id="UP001472866"/>
    </source>
</evidence>
<name>A0AAX4PGX9_9CHLO</name>
<reference evidence="10 11" key="1">
    <citation type="submission" date="2024-03" db="EMBL/GenBank/DDBJ databases">
        <title>Complete genome sequence of the green alga Chloropicon roscoffensis RCC1871.</title>
        <authorList>
            <person name="Lemieux C."/>
            <person name="Pombert J.-F."/>
            <person name="Otis C."/>
            <person name="Turmel M."/>
        </authorList>
    </citation>
    <scope>NUCLEOTIDE SEQUENCE [LARGE SCALE GENOMIC DNA]</scope>
    <source>
        <strain evidence="10 11">RCC1871</strain>
    </source>
</reference>
<feature type="region of interest" description="Disordered" evidence="9">
    <location>
        <begin position="311"/>
        <end position="366"/>
    </location>
</feature>
<dbReference type="InterPro" id="IPR009290">
    <property type="entry name" value="Radial_spoke_3"/>
</dbReference>
<evidence type="ECO:0000256" key="4">
    <source>
        <dbReference type="ARBA" id="ARBA00022553"/>
    </source>
</evidence>
<evidence type="ECO:0000256" key="8">
    <source>
        <dbReference type="ARBA" id="ARBA00023273"/>
    </source>
</evidence>
<dbReference type="PANTHER" id="PTHR21648">
    <property type="entry name" value="FLAGELLAR RADIAL SPOKE PROTEIN 3"/>
    <property type="match status" value="1"/>
</dbReference>
<proteinExistence type="inferred from homology"/>
<comment type="similarity">
    <text evidence="2">Belongs to the flagellar radial spoke RSP3 family.</text>
</comment>
<organism evidence="10 11">
    <name type="scientific">Chloropicon roscoffensis</name>
    <dbReference type="NCBI Taxonomy" id="1461544"/>
    <lineage>
        <taxon>Eukaryota</taxon>
        <taxon>Viridiplantae</taxon>
        <taxon>Chlorophyta</taxon>
        <taxon>Chloropicophyceae</taxon>
        <taxon>Chloropicales</taxon>
        <taxon>Chloropicaceae</taxon>
        <taxon>Chloropicon</taxon>
    </lineage>
</organism>
<dbReference type="GO" id="GO:0005929">
    <property type="term" value="C:cilium"/>
    <property type="evidence" value="ECO:0007669"/>
    <property type="project" value="TreeGrafter"/>
</dbReference>
<feature type="region of interest" description="Disordered" evidence="9">
    <location>
        <begin position="1"/>
        <end position="33"/>
    </location>
</feature>
<keyword evidence="8" id="KW-0966">Cell projection</keyword>
<keyword evidence="3" id="KW-0963">Cytoplasm</keyword>